<evidence type="ECO:0000256" key="8">
    <source>
        <dbReference type="ARBA" id="ARBA00023295"/>
    </source>
</evidence>
<dbReference type="PANTHER" id="PTHR46323">
    <property type="entry name" value="BETA-GALACTOSIDASE"/>
    <property type="match status" value="1"/>
</dbReference>
<comment type="catalytic activity">
    <reaction evidence="1">
        <text>Hydrolysis of terminal non-reducing beta-D-galactose residues in beta-D-galactosides.</text>
        <dbReference type="EC" id="3.2.1.23"/>
    </reaction>
</comment>
<dbReference type="InterPro" id="IPR006103">
    <property type="entry name" value="Glyco_hydro_2_cat"/>
</dbReference>
<name>A0AB33IW11_9BACT</name>
<comment type="subunit">
    <text evidence="4">Monomer.</text>
</comment>
<gene>
    <name evidence="12" type="ORF">GTC17253_20920</name>
</gene>
<dbReference type="Pfam" id="PF02836">
    <property type="entry name" value="Glyco_hydro_2_C"/>
    <property type="match status" value="1"/>
</dbReference>
<dbReference type="EC" id="3.2.1.23" evidence="5"/>
<dbReference type="Gene3D" id="2.60.120.260">
    <property type="entry name" value="Galactose-binding domain-like"/>
    <property type="match status" value="1"/>
</dbReference>
<organism evidence="12">
    <name type="scientific">Prevotella sp. GTC17253</name>
    <dbReference type="NCBI Taxonomy" id="3236793"/>
    <lineage>
        <taxon>Bacteria</taxon>
        <taxon>Pseudomonadati</taxon>
        <taxon>Bacteroidota</taxon>
        <taxon>Bacteroidia</taxon>
        <taxon>Bacteroidales</taxon>
        <taxon>Prevotellaceae</taxon>
        <taxon>Prevotella</taxon>
    </lineage>
</organism>
<dbReference type="InterPro" id="IPR004199">
    <property type="entry name" value="B-gal_small/dom_5"/>
</dbReference>
<evidence type="ECO:0000259" key="11">
    <source>
        <dbReference type="SMART" id="SM01038"/>
    </source>
</evidence>
<evidence type="ECO:0000256" key="3">
    <source>
        <dbReference type="ARBA" id="ARBA00007401"/>
    </source>
</evidence>
<reference evidence="12" key="1">
    <citation type="submission" date="2024-07" db="EMBL/GenBank/DDBJ databases">
        <title>Complete genome sequence of Prevotella sp. YM-2024 GTC17253.</title>
        <authorList>
            <person name="Hayashi M."/>
            <person name="Muto Y."/>
            <person name="Tanaka K."/>
            <person name="Niwa H."/>
        </authorList>
    </citation>
    <scope>NUCLEOTIDE SEQUENCE</scope>
    <source>
        <strain evidence="12">GTC17253</strain>
    </source>
</reference>
<dbReference type="EMBL" id="AP035785">
    <property type="protein sequence ID" value="BFO72126.1"/>
    <property type="molecule type" value="Genomic_DNA"/>
</dbReference>
<dbReference type="Gene3D" id="2.70.98.10">
    <property type="match status" value="1"/>
</dbReference>
<evidence type="ECO:0000256" key="4">
    <source>
        <dbReference type="ARBA" id="ARBA00011245"/>
    </source>
</evidence>
<comment type="cofactor">
    <cofactor evidence="2">
        <name>Ca(2+)</name>
        <dbReference type="ChEBI" id="CHEBI:29108"/>
    </cofactor>
</comment>
<dbReference type="InterPro" id="IPR008979">
    <property type="entry name" value="Galactose-bd-like_sf"/>
</dbReference>
<dbReference type="GO" id="GO:0030246">
    <property type="term" value="F:carbohydrate binding"/>
    <property type="evidence" value="ECO:0007669"/>
    <property type="project" value="InterPro"/>
</dbReference>
<evidence type="ECO:0000256" key="2">
    <source>
        <dbReference type="ARBA" id="ARBA00001913"/>
    </source>
</evidence>
<sequence length="1037" mass="118371">MNKLFLIAALTSTLPVCAGNISTIQPTFTEWHDMSVNEVNRFKLHTNYFAYESAEKAMKGDKSQSANYLSLHGAWKFNWVVNADQRPTDFFKTDYNDASWKNLNVPGIWELNGYGDPVYINVGFAWRGHFKDNPPEVPVKNNHVGSYRRTINIPESWDGKQVIAHFGSVTSNMYLWVNGQYVGYTEDSKVAAEFDITKYLKKGENLIAFQSFRWSDGSYCEDQDFWRLSGVARESYLYARDANVQMTNIRITPDLQNNYQDGQALISVDVKGQPIVDFQLYNANGIEVLKSETDFKGRTSGTVQFLLRNVKTWTAETPYLYTLVATVKDREKNVKEVITQKIGFRKIEMKGAQMLVNGKPIYIKGANRHEMDPDGGYVVSRERMIQDIQIMKRLNINAVRTCHYPDDPMWYDLCDEYGLYVCAEANQESHGFGYNDDSEAKKPLFAKQILERNQHNVELYVNHPSIIYWSLGNETVDGPNFTAAYQWIKNFDSSRPIQWERAEKGANTDFYCPMYRTPEACEKYALSTAAEDQKPLIQCEYNHTMGNSSGGLKEYWELVRKYPKFQGGFIWDFVDQALHGKDANGVSIYKYGGDYNDYDGSDNNFNCNGIIGPDRQLNPHAYEVAYQYQNIWAEAVDLKVGKISVHNEYFFRDLSNYKLVWTMTEDGKAVQTGEVNDLQVAPQQTVEYTLPYDAQAYKGELLLNISFVLKTAEPLMKAGQEVAYRQLHITLPKYQYAGPAVDGKLKLQNKKKDTQISITANGVEVKFDKATGLLASYNVNGTSMLGEGGTLKPNFWRAVTDNDMGSRINIAYKAWHHPTMNLQSLTATSDKRTATIVARYDMPEVKAQLVLTYVVYPNGEIKVNQKMTATPGAKVSNMFRFGMVLQMPYGMDQSEYFGRGPIENYLDRRECMNISINKQSADEQFFSYVRPQESGTKTDMRWWKQTTTAGTGLCVVSDNAFSASAIHYNINDLDDGEEKEQRHTQQVPKSKYTNLFLDKRMAGVGGIDSWSHHAKAMPKYEVKYGNYDFTTWLIPLK</sequence>
<keyword evidence="7" id="KW-0106">Calcium</keyword>
<dbReference type="PRINTS" id="PR00132">
    <property type="entry name" value="GLHYDRLASE2"/>
</dbReference>
<evidence type="ECO:0000313" key="12">
    <source>
        <dbReference type="EMBL" id="BFO72126.1"/>
    </source>
</evidence>
<dbReference type="InterPro" id="IPR050347">
    <property type="entry name" value="Bact_Beta-galactosidase"/>
</dbReference>
<dbReference type="InterPro" id="IPR036156">
    <property type="entry name" value="Beta-gal/glucu_dom_sf"/>
</dbReference>
<evidence type="ECO:0000256" key="7">
    <source>
        <dbReference type="ARBA" id="ARBA00022837"/>
    </source>
</evidence>
<evidence type="ECO:0000256" key="10">
    <source>
        <dbReference type="SAM" id="SignalP"/>
    </source>
</evidence>
<dbReference type="Gene3D" id="2.60.40.10">
    <property type="entry name" value="Immunoglobulins"/>
    <property type="match status" value="2"/>
</dbReference>
<dbReference type="InterPro" id="IPR017853">
    <property type="entry name" value="GH"/>
</dbReference>
<keyword evidence="10" id="KW-0732">Signal</keyword>
<dbReference type="InterPro" id="IPR006104">
    <property type="entry name" value="Glyco_hydro_2_N"/>
</dbReference>
<dbReference type="InterPro" id="IPR014718">
    <property type="entry name" value="GH-type_carb-bd"/>
</dbReference>
<dbReference type="InterPro" id="IPR013783">
    <property type="entry name" value="Ig-like_fold"/>
</dbReference>
<dbReference type="Pfam" id="PF00703">
    <property type="entry name" value="Glyco_hydro_2"/>
    <property type="match status" value="1"/>
</dbReference>
<dbReference type="SUPFAM" id="SSF49785">
    <property type="entry name" value="Galactose-binding domain-like"/>
    <property type="match status" value="1"/>
</dbReference>
<dbReference type="Gene3D" id="3.20.20.80">
    <property type="entry name" value="Glycosidases"/>
    <property type="match status" value="1"/>
</dbReference>
<comment type="similarity">
    <text evidence="3">Belongs to the glycosyl hydrolase 2 family.</text>
</comment>
<evidence type="ECO:0000256" key="6">
    <source>
        <dbReference type="ARBA" id="ARBA00022801"/>
    </source>
</evidence>
<feature type="domain" description="Beta galactosidase small chain/" evidence="11">
    <location>
        <begin position="757"/>
        <end position="1034"/>
    </location>
</feature>
<dbReference type="InterPro" id="IPR011013">
    <property type="entry name" value="Gal_mutarotase_sf_dom"/>
</dbReference>
<dbReference type="GO" id="GO:0009341">
    <property type="term" value="C:beta-galactosidase complex"/>
    <property type="evidence" value="ECO:0007669"/>
    <property type="project" value="InterPro"/>
</dbReference>
<keyword evidence="6 12" id="KW-0378">Hydrolase</keyword>
<evidence type="ECO:0000256" key="9">
    <source>
        <dbReference type="ARBA" id="ARBA00032230"/>
    </source>
</evidence>
<dbReference type="PANTHER" id="PTHR46323:SF2">
    <property type="entry name" value="BETA-GALACTOSIDASE"/>
    <property type="match status" value="1"/>
</dbReference>
<protein>
    <recommendedName>
        <fullName evidence="5">beta-galactosidase</fullName>
        <ecNumber evidence="5">3.2.1.23</ecNumber>
    </recommendedName>
    <alternativeName>
        <fullName evidence="9">Lactase</fullName>
    </alternativeName>
</protein>
<dbReference type="Pfam" id="PF02837">
    <property type="entry name" value="Glyco_hydro_2_N"/>
    <property type="match status" value="1"/>
</dbReference>
<dbReference type="SUPFAM" id="SSF49303">
    <property type="entry name" value="beta-Galactosidase/glucuronidase domain"/>
    <property type="match status" value="2"/>
</dbReference>
<evidence type="ECO:0000256" key="1">
    <source>
        <dbReference type="ARBA" id="ARBA00001412"/>
    </source>
</evidence>
<feature type="chain" id="PRO_5044286693" description="beta-galactosidase" evidence="10">
    <location>
        <begin position="19"/>
        <end position="1037"/>
    </location>
</feature>
<keyword evidence="8" id="KW-0326">Glycosidase</keyword>
<proteinExistence type="inferred from homology"/>
<feature type="signal peptide" evidence="10">
    <location>
        <begin position="1"/>
        <end position="18"/>
    </location>
</feature>
<dbReference type="Pfam" id="PF02929">
    <property type="entry name" value="Bgal_small_N"/>
    <property type="match status" value="1"/>
</dbReference>
<dbReference type="SUPFAM" id="SSF74650">
    <property type="entry name" value="Galactose mutarotase-like"/>
    <property type="match status" value="1"/>
</dbReference>
<dbReference type="SMART" id="SM01038">
    <property type="entry name" value="Bgal_small_N"/>
    <property type="match status" value="1"/>
</dbReference>
<dbReference type="InterPro" id="IPR032312">
    <property type="entry name" value="LacZ_4"/>
</dbReference>
<dbReference type="Pfam" id="PF16353">
    <property type="entry name" value="LacZ_4"/>
    <property type="match status" value="1"/>
</dbReference>
<dbReference type="InterPro" id="IPR006101">
    <property type="entry name" value="Glyco_hydro_2"/>
</dbReference>
<dbReference type="GO" id="GO:0005990">
    <property type="term" value="P:lactose catabolic process"/>
    <property type="evidence" value="ECO:0007669"/>
    <property type="project" value="TreeGrafter"/>
</dbReference>
<dbReference type="GO" id="GO:0004565">
    <property type="term" value="F:beta-galactosidase activity"/>
    <property type="evidence" value="ECO:0007669"/>
    <property type="project" value="UniProtKB-EC"/>
</dbReference>
<dbReference type="AlphaFoldDB" id="A0AB33IW11"/>
<evidence type="ECO:0000256" key="5">
    <source>
        <dbReference type="ARBA" id="ARBA00012756"/>
    </source>
</evidence>
<dbReference type="InterPro" id="IPR006102">
    <property type="entry name" value="Ig-like_GH2"/>
</dbReference>
<dbReference type="FunFam" id="3.20.20.80:FF:000121">
    <property type="entry name" value="Beta-galactosidase"/>
    <property type="match status" value="1"/>
</dbReference>
<dbReference type="SUPFAM" id="SSF51445">
    <property type="entry name" value="(Trans)glycosidases"/>
    <property type="match status" value="1"/>
</dbReference>
<accession>A0AB33IW11</accession>